<organism evidence="3 4">
    <name type="scientific">Microbispora cellulosiformans</name>
    <dbReference type="NCBI Taxonomy" id="2614688"/>
    <lineage>
        <taxon>Bacteria</taxon>
        <taxon>Bacillati</taxon>
        <taxon>Actinomycetota</taxon>
        <taxon>Actinomycetes</taxon>
        <taxon>Streptosporangiales</taxon>
        <taxon>Streptosporangiaceae</taxon>
        <taxon>Microbispora</taxon>
    </lineage>
</organism>
<gene>
    <name evidence="3" type="ORF">F5972_18725</name>
</gene>
<dbReference type="Proteomes" id="UP000327011">
    <property type="component" value="Unassembled WGS sequence"/>
</dbReference>
<feature type="signal peptide" evidence="1">
    <location>
        <begin position="1"/>
        <end position="25"/>
    </location>
</feature>
<protein>
    <submittedName>
        <fullName evidence="3">DUF4237 domain-containing protein</fullName>
    </submittedName>
</protein>
<dbReference type="InterPro" id="IPR053024">
    <property type="entry name" value="Fungal_surface_NADase"/>
</dbReference>
<dbReference type="InterPro" id="IPR025331">
    <property type="entry name" value="TNT"/>
</dbReference>
<evidence type="ECO:0000313" key="4">
    <source>
        <dbReference type="Proteomes" id="UP000327011"/>
    </source>
</evidence>
<sequence length="244" mass="25884">MRFYSRKTSLAACALTVAALTGALAQTSAASGQTAAGSAKGVPAAALPARSATWGAPCGPPFVQDDKLLGPVFLPHTFPLDKILAGYRRYGGLIPADFLRRYLNPVTNFYRFPPDSGFAHAGGFSNARVLVTQVKLPIGYRVDRFGGETGAFLAPYGTPFPARALPPSNLNNVPGDPHLCNYHVYRVIRPFYVDGGPAAPAFQQPGQGEQFHTLARYIPGAPANPDGEVSIGWLVGNGYLLPLN</sequence>
<keyword evidence="4" id="KW-1185">Reference proteome</keyword>
<proteinExistence type="predicted"/>
<evidence type="ECO:0000256" key="1">
    <source>
        <dbReference type="SAM" id="SignalP"/>
    </source>
</evidence>
<dbReference type="EMBL" id="VYTZ01000006">
    <property type="protein sequence ID" value="KAA9377647.1"/>
    <property type="molecule type" value="Genomic_DNA"/>
</dbReference>
<dbReference type="PANTHER" id="PTHR42059">
    <property type="entry name" value="TNT DOMAIN-CONTAINING PROTEIN"/>
    <property type="match status" value="1"/>
</dbReference>
<comment type="caution">
    <text evidence="3">The sequence shown here is derived from an EMBL/GenBank/DDBJ whole genome shotgun (WGS) entry which is preliminary data.</text>
</comment>
<reference evidence="3 4" key="1">
    <citation type="submission" date="2019-09" db="EMBL/GenBank/DDBJ databases">
        <title>Screening of Novel Bioactive Compounds from Soil-Associated.</title>
        <authorList>
            <person name="Gong X."/>
        </authorList>
    </citation>
    <scope>NUCLEOTIDE SEQUENCE [LARGE SCALE GENOMIC DNA]</scope>
    <source>
        <strain evidence="3 4">Gxj-6</strain>
    </source>
</reference>
<feature type="chain" id="PRO_5038731819" evidence="1">
    <location>
        <begin position="26"/>
        <end position="244"/>
    </location>
</feature>
<dbReference type="AlphaFoldDB" id="A0A5J5K0Z3"/>
<feature type="domain" description="TNT" evidence="2">
    <location>
        <begin position="136"/>
        <end position="240"/>
    </location>
</feature>
<dbReference type="PANTHER" id="PTHR42059:SF1">
    <property type="entry name" value="TNT DOMAIN-CONTAINING PROTEIN"/>
    <property type="match status" value="1"/>
</dbReference>
<name>A0A5J5K0Z3_9ACTN</name>
<evidence type="ECO:0000313" key="3">
    <source>
        <dbReference type="EMBL" id="KAA9377647.1"/>
    </source>
</evidence>
<accession>A0A5J5K0Z3</accession>
<dbReference type="RefSeq" id="WP_150934838.1">
    <property type="nucleotide sequence ID" value="NZ_VYTZ01000006.1"/>
</dbReference>
<dbReference type="GO" id="GO:0050135">
    <property type="term" value="F:NADP+ nucleosidase activity"/>
    <property type="evidence" value="ECO:0007669"/>
    <property type="project" value="InterPro"/>
</dbReference>
<evidence type="ECO:0000259" key="2">
    <source>
        <dbReference type="Pfam" id="PF14021"/>
    </source>
</evidence>
<keyword evidence="1" id="KW-0732">Signal</keyword>
<dbReference type="Pfam" id="PF14021">
    <property type="entry name" value="TNT"/>
    <property type="match status" value="1"/>
</dbReference>